<evidence type="ECO:0000313" key="1">
    <source>
        <dbReference type="EMBL" id="EGF89896.1"/>
    </source>
</evidence>
<dbReference type="HOGENOM" id="CLU_215658_0_0_5"/>
<gene>
    <name evidence="1" type="ORF">ABI_43190</name>
</gene>
<proteinExistence type="predicted"/>
<reference evidence="2" key="1">
    <citation type="submission" date="2011-03" db="EMBL/GenBank/DDBJ databases">
        <title>Draft genome sequence of Brevundimonas diminuta.</title>
        <authorList>
            <person name="Brown P.J.B."/>
            <person name="Buechlein A."/>
            <person name="Hemmerich C."/>
            <person name="Brun Y.V."/>
        </authorList>
    </citation>
    <scope>NUCLEOTIDE SEQUENCE [LARGE SCALE GENOMIC DNA]</scope>
    <source>
        <strain evidence="2">C19</strain>
    </source>
</reference>
<dbReference type="AlphaFoldDB" id="F4QT26"/>
<keyword evidence="2" id="KW-1185">Reference proteome</keyword>
<dbReference type="Proteomes" id="UP000006512">
    <property type="component" value="Unassembled WGS sequence"/>
</dbReference>
<name>F4QT26_9CAUL</name>
<organism evidence="1 2">
    <name type="scientific">Asticcacaulis biprosthecium C19</name>
    <dbReference type="NCBI Taxonomy" id="715226"/>
    <lineage>
        <taxon>Bacteria</taxon>
        <taxon>Pseudomonadati</taxon>
        <taxon>Pseudomonadota</taxon>
        <taxon>Alphaproteobacteria</taxon>
        <taxon>Caulobacterales</taxon>
        <taxon>Caulobacteraceae</taxon>
        <taxon>Asticcacaulis</taxon>
    </lineage>
</organism>
<dbReference type="EMBL" id="GL883080">
    <property type="protein sequence ID" value="EGF89896.1"/>
    <property type="molecule type" value="Genomic_DNA"/>
</dbReference>
<accession>F4QT26</accession>
<protein>
    <submittedName>
        <fullName evidence="1">Uncharacterized protein</fullName>
    </submittedName>
</protein>
<evidence type="ECO:0000313" key="2">
    <source>
        <dbReference type="Proteomes" id="UP000006512"/>
    </source>
</evidence>
<sequence>MAGDIALYISKRSQRGLAALLCLFMAHLAVASCTPEPVSPMAARIAVRH</sequence>